<evidence type="ECO:0000313" key="1">
    <source>
        <dbReference type="EMBL" id="KAB8079741.1"/>
    </source>
</evidence>
<proteinExistence type="predicted"/>
<dbReference type="Proteomes" id="UP000326565">
    <property type="component" value="Unassembled WGS sequence"/>
</dbReference>
<gene>
    <name evidence="1" type="ORF">BDV29DRAFT_151659</name>
</gene>
<dbReference type="EMBL" id="ML732149">
    <property type="protein sequence ID" value="KAB8079741.1"/>
    <property type="molecule type" value="Genomic_DNA"/>
</dbReference>
<sequence>MVVCLEIVCKAQSEEPFPAELLQLLKGSHDTWAFSQVHSAETSKAAKILEDMLTLIDGNDQGESIPPSTSQMRSTAHLANASQFPAPTESFLNGLVGDVLLGSEFGWYRWDCEMQRLNNMDSFDTAQ</sequence>
<organism evidence="1 2">
    <name type="scientific">Aspergillus leporis</name>
    <dbReference type="NCBI Taxonomy" id="41062"/>
    <lineage>
        <taxon>Eukaryota</taxon>
        <taxon>Fungi</taxon>
        <taxon>Dikarya</taxon>
        <taxon>Ascomycota</taxon>
        <taxon>Pezizomycotina</taxon>
        <taxon>Eurotiomycetes</taxon>
        <taxon>Eurotiomycetidae</taxon>
        <taxon>Eurotiales</taxon>
        <taxon>Aspergillaceae</taxon>
        <taxon>Aspergillus</taxon>
        <taxon>Aspergillus subgen. Circumdati</taxon>
    </lineage>
</organism>
<evidence type="ECO:0000313" key="2">
    <source>
        <dbReference type="Proteomes" id="UP000326565"/>
    </source>
</evidence>
<accession>A0A5N5XG94</accession>
<protein>
    <submittedName>
        <fullName evidence="1">Uncharacterized protein</fullName>
    </submittedName>
</protein>
<reference evidence="1 2" key="1">
    <citation type="submission" date="2019-04" db="EMBL/GenBank/DDBJ databases">
        <title>Friends and foes A comparative genomics study of 23 Aspergillus species from section Flavi.</title>
        <authorList>
            <consortium name="DOE Joint Genome Institute"/>
            <person name="Kjaerbolling I."/>
            <person name="Vesth T."/>
            <person name="Frisvad J.C."/>
            <person name="Nybo J.L."/>
            <person name="Theobald S."/>
            <person name="Kildgaard S."/>
            <person name="Isbrandt T."/>
            <person name="Kuo A."/>
            <person name="Sato A."/>
            <person name="Lyhne E.K."/>
            <person name="Kogle M.E."/>
            <person name="Wiebenga A."/>
            <person name="Kun R.S."/>
            <person name="Lubbers R.J."/>
            <person name="Makela M.R."/>
            <person name="Barry K."/>
            <person name="Chovatia M."/>
            <person name="Clum A."/>
            <person name="Daum C."/>
            <person name="Haridas S."/>
            <person name="He G."/>
            <person name="LaButti K."/>
            <person name="Lipzen A."/>
            <person name="Mondo S."/>
            <person name="Riley R."/>
            <person name="Salamov A."/>
            <person name="Simmons B.A."/>
            <person name="Magnuson J.K."/>
            <person name="Henrissat B."/>
            <person name="Mortensen U.H."/>
            <person name="Larsen T.O."/>
            <person name="Devries R.P."/>
            <person name="Grigoriev I.V."/>
            <person name="Machida M."/>
            <person name="Baker S.E."/>
            <person name="Andersen M.R."/>
        </authorList>
    </citation>
    <scope>NUCLEOTIDE SEQUENCE [LARGE SCALE GENOMIC DNA]</scope>
    <source>
        <strain evidence="1 2">CBS 151.66</strain>
    </source>
</reference>
<keyword evidence="2" id="KW-1185">Reference proteome</keyword>
<dbReference type="AlphaFoldDB" id="A0A5N5XG94"/>
<name>A0A5N5XG94_9EURO</name>